<accession>A0ABP3TQX6</accession>
<evidence type="ECO:0000256" key="1">
    <source>
        <dbReference type="ARBA" id="ARBA00022617"/>
    </source>
</evidence>
<dbReference type="EMBL" id="BAAAEU010000006">
    <property type="protein sequence ID" value="GAA0712749.1"/>
    <property type="molecule type" value="Genomic_DNA"/>
</dbReference>
<evidence type="ECO:0000256" key="2">
    <source>
        <dbReference type="ARBA" id="ARBA00022723"/>
    </source>
</evidence>
<evidence type="ECO:0000256" key="3">
    <source>
        <dbReference type="ARBA" id="ARBA00023004"/>
    </source>
</evidence>
<dbReference type="SUPFAM" id="SSF46626">
    <property type="entry name" value="Cytochrome c"/>
    <property type="match status" value="1"/>
</dbReference>
<comment type="caution">
    <text evidence="8">The sequence shown here is derived from an EMBL/GenBank/DDBJ whole genome shotgun (WGS) entry which is preliminary data.</text>
</comment>
<feature type="signal peptide" evidence="6">
    <location>
        <begin position="1"/>
        <end position="21"/>
    </location>
</feature>
<keyword evidence="2 4" id="KW-0479">Metal-binding</keyword>
<evidence type="ECO:0000313" key="9">
    <source>
        <dbReference type="Proteomes" id="UP001501523"/>
    </source>
</evidence>
<evidence type="ECO:0000256" key="4">
    <source>
        <dbReference type="PROSITE-ProRule" id="PRU00433"/>
    </source>
</evidence>
<evidence type="ECO:0000256" key="6">
    <source>
        <dbReference type="SAM" id="SignalP"/>
    </source>
</evidence>
<feature type="chain" id="PRO_5046414120" evidence="6">
    <location>
        <begin position="22"/>
        <end position="181"/>
    </location>
</feature>
<feature type="domain" description="Cytochrome c" evidence="7">
    <location>
        <begin position="77"/>
        <end position="172"/>
    </location>
</feature>
<keyword evidence="6" id="KW-0732">Signal</keyword>
<sequence>MTPRIVFLVAMGALVCAGACANTESPAPKDADTTYQSKADAVAKPAGASRGAGTPTTGGKNEHGLDIVRNPYTDKPDAIAEGKDLFVLKACSGCHGAGGGGGMCPPVINDTWVYGSDDTTLFNLVKLGSTGLQAKGYTRVGHENVVGDMPPFAGVVTDDELWKLLAYVRSRYAGDPSLRNW</sequence>
<dbReference type="InterPro" id="IPR009056">
    <property type="entry name" value="Cyt_c-like_dom"/>
</dbReference>
<keyword evidence="9" id="KW-1185">Reference proteome</keyword>
<protein>
    <submittedName>
        <fullName evidence="8">C-type cytochrome</fullName>
    </submittedName>
</protein>
<proteinExistence type="predicted"/>
<reference evidence="9" key="1">
    <citation type="journal article" date="2019" name="Int. J. Syst. Evol. Microbiol.">
        <title>The Global Catalogue of Microorganisms (GCM) 10K type strain sequencing project: providing services to taxonomists for standard genome sequencing and annotation.</title>
        <authorList>
            <consortium name="The Broad Institute Genomics Platform"/>
            <consortium name="The Broad Institute Genome Sequencing Center for Infectious Disease"/>
            <person name="Wu L."/>
            <person name="Ma J."/>
        </authorList>
    </citation>
    <scope>NUCLEOTIDE SEQUENCE [LARGE SCALE GENOMIC DNA]</scope>
    <source>
        <strain evidence="9">JCM 15421</strain>
    </source>
</reference>
<evidence type="ECO:0000256" key="5">
    <source>
        <dbReference type="SAM" id="MobiDB-lite"/>
    </source>
</evidence>
<dbReference type="InterPro" id="IPR051459">
    <property type="entry name" value="Cytochrome_c-type_DH"/>
</dbReference>
<evidence type="ECO:0000259" key="7">
    <source>
        <dbReference type="PROSITE" id="PS51007"/>
    </source>
</evidence>
<organism evidence="8 9">
    <name type="scientific">Dokdonella soli</name>
    <dbReference type="NCBI Taxonomy" id="529810"/>
    <lineage>
        <taxon>Bacteria</taxon>
        <taxon>Pseudomonadati</taxon>
        <taxon>Pseudomonadota</taxon>
        <taxon>Gammaproteobacteria</taxon>
        <taxon>Lysobacterales</taxon>
        <taxon>Rhodanobacteraceae</taxon>
        <taxon>Dokdonella</taxon>
    </lineage>
</organism>
<dbReference type="RefSeq" id="WP_343789079.1">
    <property type="nucleotide sequence ID" value="NZ_BAAAEU010000006.1"/>
</dbReference>
<name>A0ABP3TQX6_9GAMM</name>
<dbReference type="PANTHER" id="PTHR35008">
    <property type="entry name" value="BLL4482 PROTEIN-RELATED"/>
    <property type="match status" value="1"/>
</dbReference>
<feature type="region of interest" description="Disordered" evidence="5">
    <location>
        <begin position="25"/>
        <end position="66"/>
    </location>
</feature>
<dbReference type="Proteomes" id="UP001501523">
    <property type="component" value="Unassembled WGS sequence"/>
</dbReference>
<dbReference type="Pfam" id="PF13442">
    <property type="entry name" value="Cytochrome_CBB3"/>
    <property type="match status" value="1"/>
</dbReference>
<dbReference type="InterPro" id="IPR036909">
    <property type="entry name" value="Cyt_c-like_dom_sf"/>
</dbReference>
<dbReference type="PANTHER" id="PTHR35008:SF4">
    <property type="entry name" value="BLL4482 PROTEIN"/>
    <property type="match status" value="1"/>
</dbReference>
<keyword evidence="3 4" id="KW-0408">Iron</keyword>
<keyword evidence="1 4" id="KW-0349">Heme</keyword>
<dbReference type="Gene3D" id="1.10.760.10">
    <property type="entry name" value="Cytochrome c-like domain"/>
    <property type="match status" value="1"/>
</dbReference>
<evidence type="ECO:0000313" key="8">
    <source>
        <dbReference type="EMBL" id="GAA0712749.1"/>
    </source>
</evidence>
<gene>
    <name evidence="8" type="ORF">GCM10009105_15640</name>
</gene>
<dbReference type="PROSITE" id="PS51007">
    <property type="entry name" value="CYTC"/>
    <property type="match status" value="1"/>
</dbReference>